<feature type="domain" description="Large ribosomal subunit protein uL6 alpha-beta" evidence="9">
    <location>
        <begin position="11"/>
        <end position="84"/>
    </location>
</feature>
<dbReference type="FunFam" id="3.90.930.12:FF:000001">
    <property type="entry name" value="50S ribosomal protein L6"/>
    <property type="match status" value="1"/>
</dbReference>
<organism evidence="10 11">
    <name type="scientific">Blastopirellula marina</name>
    <dbReference type="NCBI Taxonomy" id="124"/>
    <lineage>
        <taxon>Bacteria</taxon>
        <taxon>Pseudomonadati</taxon>
        <taxon>Planctomycetota</taxon>
        <taxon>Planctomycetia</taxon>
        <taxon>Pirellulales</taxon>
        <taxon>Pirellulaceae</taxon>
        <taxon>Blastopirellula</taxon>
    </lineage>
</organism>
<feature type="domain" description="Large ribosomal subunit protein uL6 alpha-beta" evidence="9">
    <location>
        <begin position="92"/>
        <end position="166"/>
    </location>
</feature>
<proteinExistence type="inferred from homology"/>
<dbReference type="InterPro" id="IPR020040">
    <property type="entry name" value="Ribosomal_uL6_a/b-dom"/>
</dbReference>
<evidence type="ECO:0000313" key="11">
    <source>
        <dbReference type="Proteomes" id="UP000237819"/>
    </source>
</evidence>
<keyword evidence="3 6" id="KW-0694">RNA-binding</keyword>
<dbReference type="GO" id="GO:0019843">
    <property type="term" value="F:rRNA binding"/>
    <property type="evidence" value="ECO:0007669"/>
    <property type="project" value="UniProtKB-UniRule"/>
</dbReference>
<comment type="subunit">
    <text evidence="6">Part of the 50S ribosomal subunit.</text>
</comment>
<dbReference type="InterPro" id="IPR000702">
    <property type="entry name" value="Ribosomal_uL6-like"/>
</dbReference>
<evidence type="ECO:0000256" key="6">
    <source>
        <dbReference type="HAMAP-Rule" id="MF_01365"/>
    </source>
</evidence>
<evidence type="ECO:0000259" key="9">
    <source>
        <dbReference type="Pfam" id="PF00347"/>
    </source>
</evidence>
<dbReference type="PROSITE" id="PS00525">
    <property type="entry name" value="RIBOSOMAL_L6_1"/>
    <property type="match status" value="1"/>
</dbReference>
<dbReference type="InterPro" id="IPR002358">
    <property type="entry name" value="Ribosomal_uL6_CS"/>
</dbReference>
<dbReference type="PANTHER" id="PTHR11655:SF14">
    <property type="entry name" value="LARGE RIBOSOMAL SUBUNIT PROTEIN UL6M"/>
    <property type="match status" value="1"/>
</dbReference>
<keyword evidence="5 6" id="KW-0687">Ribonucleoprotein</keyword>
<evidence type="ECO:0000256" key="8">
    <source>
        <dbReference type="RuleBase" id="RU003870"/>
    </source>
</evidence>
<evidence type="ECO:0000256" key="1">
    <source>
        <dbReference type="ARBA" id="ARBA00009356"/>
    </source>
</evidence>
<dbReference type="RefSeq" id="WP_105334922.1">
    <property type="nucleotide sequence ID" value="NZ_PUHZ01000009.1"/>
</dbReference>
<dbReference type="Pfam" id="PF00347">
    <property type="entry name" value="Ribosomal_L6"/>
    <property type="match status" value="2"/>
</dbReference>
<dbReference type="OrthoDB" id="9805007at2"/>
<dbReference type="PIRSF" id="PIRSF002162">
    <property type="entry name" value="Ribosomal_L6"/>
    <property type="match status" value="1"/>
</dbReference>
<name>A0A2S8GQZ0_9BACT</name>
<dbReference type="NCBIfam" id="TIGR03654">
    <property type="entry name" value="L6_bact"/>
    <property type="match status" value="1"/>
</dbReference>
<evidence type="ECO:0000256" key="5">
    <source>
        <dbReference type="ARBA" id="ARBA00023274"/>
    </source>
</evidence>
<dbReference type="PRINTS" id="PR00059">
    <property type="entry name" value="RIBOSOMALL6"/>
</dbReference>
<dbReference type="EMBL" id="PUHZ01000009">
    <property type="protein sequence ID" value="PQO46444.1"/>
    <property type="molecule type" value="Genomic_DNA"/>
</dbReference>
<gene>
    <name evidence="6" type="primary">rplF</name>
    <name evidence="10" type="ORF">C5Y93_08150</name>
</gene>
<accession>A0A2S8GQZ0</accession>
<comment type="function">
    <text evidence="6 8">This protein binds to the 23S rRNA, and is important in its secondary structure. It is located near the subunit interface in the base of the L7/L12 stalk, and near the tRNA binding site of the peptidyltransferase center.</text>
</comment>
<dbReference type="Proteomes" id="UP000237819">
    <property type="component" value="Unassembled WGS sequence"/>
</dbReference>
<dbReference type="GO" id="GO:0002181">
    <property type="term" value="P:cytoplasmic translation"/>
    <property type="evidence" value="ECO:0007669"/>
    <property type="project" value="TreeGrafter"/>
</dbReference>
<dbReference type="Gene3D" id="3.90.930.12">
    <property type="entry name" value="Ribosomal protein L6, alpha-beta domain"/>
    <property type="match status" value="2"/>
</dbReference>
<dbReference type="SUPFAM" id="SSF56053">
    <property type="entry name" value="Ribosomal protein L6"/>
    <property type="match status" value="2"/>
</dbReference>
<reference evidence="10 11" key="1">
    <citation type="submission" date="2018-02" db="EMBL/GenBank/DDBJ databases">
        <title>Comparative genomes isolates from brazilian mangrove.</title>
        <authorList>
            <person name="Araujo J.E."/>
            <person name="Taketani R.G."/>
            <person name="Silva M.C.P."/>
            <person name="Loureco M.V."/>
            <person name="Andreote F.D."/>
        </authorList>
    </citation>
    <scope>NUCLEOTIDE SEQUENCE [LARGE SCALE GENOMIC DNA]</scope>
    <source>
        <strain evidence="10 11">Nap-Phe MGV</strain>
    </source>
</reference>
<keyword evidence="2 6" id="KW-0699">rRNA-binding</keyword>
<dbReference type="AlphaFoldDB" id="A0A2S8GQZ0"/>
<protein>
    <recommendedName>
        <fullName evidence="6">Large ribosomal subunit protein uL6</fullName>
    </recommendedName>
</protein>
<sequence length="181" mass="19622">MSRLGRKPVAVPEKVKASVDGQTVNIEGPLGKLSYTANPEITIEVAEDGKEVTVTRKNDTRTAKAMHGLTRALVANMVHGVEQGYEKRLEVVGVGYLAAIAGDVLQLRVGFANEVHKKIPTDLDVKCPDQTHIVVKGIDKQRVGQFAAEVRSVRKPEPYKGKGVRYQGERVKLKAGKAAGK</sequence>
<evidence type="ECO:0000256" key="4">
    <source>
        <dbReference type="ARBA" id="ARBA00022980"/>
    </source>
</evidence>
<keyword evidence="4 6" id="KW-0689">Ribosomal protein</keyword>
<evidence type="ECO:0000256" key="2">
    <source>
        <dbReference type="ARBA" id="ARBA00022730"/>
    </source>
</evidence>
<dbReference type="PANTHER" id="PTHR11655">
    <property type="entry name" value="60S/50S RIBOSOMAL PROTEIN L6/L9"/>
    <property type="match status" value="1"/>
</dbReference>
<dbReference type="InterPro" id="IPR036789">
    <property type="entry name" value="Ribosomal_uL6-like_a/b-dom_sf"/>
</dbReference>
<evidence type="ECO:0000313" key="10">
    <source>
        <dbReference type="EMBL" id="PQO46444.1"/>
    </source>
</evidence>
<comment type="caution">
    <text evidence="10">The sequence shown here is derived from an EMBL/GenBank/DDBJ whole genome shotgun (WGS) entry which is preliminary data.</text>
</comment>
<evidence type="ECO:0000256" key="3">
    <source>
        <dbReference type="ARBA" id="ARBA00022884"/>
    </source>
</evidence>
<evidence type="ECO:0000256" key="7">
    <source>
        <dbReference type="RuleBase" id="RU003869"/>
    </source>
</evidence>
<dbReference type="FunFam" id="3.90.930.12:FF:000002">
    <property type="entry name" value="50S ribosomal protein L6"/>
    <property type="match status" value="1"/>
</dbReference>
<dbReference type="GO" id="GO:0022625">
    <property type="term" value="C:cytosolic large ribosomal subunit"/>
    <property type="evidence" value="ECO:0007669"/>
    <property type="project" value="UniProtKB-UniRule"/>
</dbReference>
<dbReference type="InterPro" id="IPR019906">
    <property type="entry name" value="Ribosomal_uL6_bac-type"/>
</dbReference>
<dbReference type="HAMAP" id="MF_01365_B">
    <property type="entry name" value="Ribosomal_uL6_B"/>
    <property type="match status" value="1"/>
</dbReference>
<dbReference type="GO" id="GO:0003735">
    <property type="term" value="F:structural constituent of ribosome"/>
    <property type="evidence" value="ECO:0007669"/>
    <property type="project" value="UniProtKB-UniRule"/>
</dbReference>
<comment type="similarity">
    <text evidence="1 6 7">Belongs to the universal ribosomal protein uL6 family.</text>
</comment>